<proteinExistence type="predicted"/>
<name>A0ACC0HDB2_9ERIC</name>
<keyword evidence="2" id="KW-1185">Reference proteome</keyword>
<organism evidence="1 2">
    <name type="scientific">Camellia lanceoleosa</name>
    <dbReference type="NCBI Taxonomy" id="1840588"/>
    <lineage>
        <taxon>Eukaryota</taxon>
        <taxon>Viridiplantae</taxon>
        <taxon>Streptophyta</taxon>
        <taxon>Embryophyta</taxon>
        <taxon>Tracheophyta</taxon>
        <taxon>Spermatophyta</taxon>
        <taxon>Magnoliopsida</taxon>
        <taxon>eudicotyledons</taxon>
        <taxon>Gunneridae</taxon>
        <taxon>Pentapetalae</taxon>
        <taxon>asterids</taxon>
        <taxon>Ericales</taxon>
        <taxon>Theaceae</taxon>
        <taxon>Camellia</taxon>
    </lineage>
</organism>
<evidence type="ECO:0000313" key="1">
    <source>
        <dbReference type="EMBL" id="KAI8010873.1"/>
    </source>
</evidence>
<gene>
    <name evidence="1" type="ORF">LOK49_LG06G00184</name>
</gene>
<dbReference type="EMBL" id="CM045762">
    <property type="protein sequence ID" value="KAI8010873.1"/>
    <property type="molecule type" value="Genomic_DNA"/>
</dbReference>
<comment type="caution">
    <text evidence="1">The sequence shown here is derived from an EMBL/GenBank/DDBJ whole genome shotgun (WGS) entry which is preliminary data.</text>
</comment>
<accession>A0ACC0HDB2</accession>
<reference evidence="1 2" key="1">
    <citation type="journal article" date="2022" name="Plant J.">
        <title>Chromosome-level genome of Camellia lanceoleosa provides a valuable resource for understanding genome evolution and self-incompatibility.</title>
        <authorList>
            <person name="Gong W."/>
            <person name="Xiao S."/>
            <person name="Wang L."/>
            <person name="Liao Z."/>
            <person name="Chang Y."/>
            <person name="Mo W."/>
            <person name="Hu G."/>
            <person name="Li W."/>
            <person name="Zhao G."/>
            <person name="Zhu H."/>
            <person name="Hu X."/>
            <person name="Ji K."/>
            <person name="Xiang X."/>
            <person name="Song Q."/>
            <person name="Yuan D."/>
            <person name="Jin S."/>
            <person name="Zhang L."/>
        </authorList>
    </citation>
    <scope>NUCLEOTIDE SEQUENCE [LARGE SCALE GENOMIC DNA]</scope>
    <source>
        <strain evidence="1">SQ_2022a</strain>
    </source>
</reference>
<sequence>MKATMKTPSPEKVAMKKTSTAAISITTFSTSAVRVWLSAFGNSTPGNLLTGFGFYEPYWLIDFANACIILHLVGGYQVFSQPLFADLEGLIAEKFPNSRFINKNYILKVPPLPAFRLNLLRLCFRTTYVALTTGLAMLFPYFNQVVGVAGSLNFWPLVVFFPSINVHRAEEYWTLDKKMDRELPLYLILGIWLLAQLAAAKVVATALCKGSGLVGGLHAPSLMIGAAMGAVFGGSAVELINSAMPEMLLLPSHKHMHW</sequence>
<evidence type="ECO:0000313" key="2">
    <source>
        <dbReference type="Proteomes" id="UP001060215"/>
    </source>
</evidence>
<dbReference type="Proteomes" id="UP001060215">
    <property type="component" value="Chromosome 5"/>
</dbReference>
<protein>
    <submittedName>
        <fullName evidence="1">Amino acid permease 7</fullName>
    </submittedName>
</protein>